<reference evidence="2" key="1">
    <citation type="submission" date="2014-03" db="EMBL/GenBank/DDBJ databases">
        <title>The sialotranscriptome of Amblyomma triste, Amblyomma parvum and Amblyomma cajennense ticks, uncovered by 454-based RNA-seq.</title>
        <authorList>
            <person name="Garcia G.R."/>
            <person name="Gardinassi L.G."/>
            <person name="Ribeiro J.M."/>
            <person name="Anatriello E."/>
            <person name="Ferreira B.R."/>
            <person name="Moreira H.N."/>
            <person name="Mafra C."/>
            <person name="Olegario M.M."/>
            <person name="Szabo P.J."/>
            <person name="Miranda-Santos I.K."/>
            <person name="Maruyama S.R."/>
        </authorList>
    </citation>
    <scope>NUCLEOTIDE SEQUENCE</scope>
    <source>
        <strain evidence="2">Mato Grasso do Sul</strain>
        <tissue evidence="2">Salivary glands</tissue>
    </source>
</reference>
<dbReference type="AlphaFoldDB" id="A0A023G9W6"/>
<keyword evidence="1" id="KW-0732">Signal</keyword>
<protein>
    <submittedName>
        <fullName evidence="2">Putative secreted protein</fullName>
    </submittedName>
</protein>
<evidence type="ECO:0000313" key="2">
    <source>
        <dbReference type="EMBL" id="JAC30672.1"/>
    </source>
</evidence>
<name>A0A023G9W6_AMBTT</name>
<feature type="chain" id="PRO_5001521809" evidence="1">
    <location>
        <begin position="22"/>
        <end position="170"/>
    </location>
</feature>
<feature type="signal peptide" evidence="1">
    <location>
        <begin position="1"/>
        <end position="21"/>
    </location>
</feature>
<accession>A0A023G9W6</accession>
<evidence type="ECO:0000256" key="1">
    <source>
        <dbReference type="SAM" id="SignalP"/>
    </source>
</evidence>
<proteinExistence type="evidence at transcript level"/>
<dbReference type="EMBL" id="GBBM01004746">
    <property type="protein sequence ID" value="JAC30672.1"/>
    <property type="molecule type" value="mRNA"/>
</dbReference>
<organism evidence="2">
    <name type="scientific">Amblyomma triste</name>
    <name type="common">Neotropical tick</name>
    <dbReference type="NCBI Taxonomy" id="251400"/>
    <lineage>
        <taxon>Eukaryota</taxon>
        <taxon>Metazoa</taxon>
        <taxon>Ecdysozoa</taxon>
        <taxon>Arthropoda</taxon>
        <taxon>Chelicerata</taxon>
        <taxon>Arachnida</taxon>
        <taxon>Acari</taxon>
        <taxon>Parasitiformes</taxon>
        <taxon>Ixodida</taxon>
        <taxon>Ixodoidea</taxon>
        <taxon>Ixodidae</taxon>
        <taxon>Amblyomminae</taxon>
        <taxon>Amblyomma</taxon>
    </lineage>
</organism>
<sequence>MAGRLLTAIAVLYASLALLLAELQCEPAKEPKYEQNCKEAPPRLSIENLDNTCLMFVYDKTRGICVDDFVKYENESSAYHFFHECVANCNTSQGALDCAKRPKFTSNCTSDCDEYYYYDIEAQTCLTMNISITAPPTPNVFFSELGCKTECMGFNLENVNGTNRTQTDVS</sequence>